<evidence type="ECO:0000256" key="1">
    <source>
        <dbReference type="ARBA" id="ARBA00006395"/>
    </source>
</evidence>
<reference evidence="4" key="2">
    <citation type="journal article" date="2022" name="Proc. Natl. Acad. Sci. U.S.A.">
        <title>Diploid-dominant life cycles characterize the early evolution of Fungi.</title>
        <authorList>
            <person name="Amses K.R."/>
            <person name="Simmons D.R."/>
            <person name="Longcore J.E."/>
            <person name="Mondo S.J."/>
            <person name="Seto K."/>
            <person name="Jeronimo G.H."/>
            <person name="Bonds A.E."/>
            <person name="Quandt C.A."/>
            <person name="Davis W.J."/>
            <person name="Chang Y."/>
            <person name="Federici B.A."/>
            <person name="Kuo A."/>
            <person name="LaButti K."/>
            <person name="Pangilinan J."/>
            <person name="Andreopoulos W."/>
            <person name="Tritt A."/>
            <person name="Riley R."/>
            <person name="Hundley H."/>
            <person name="Johnson J."/>
            <person name="Lipzen A."/>
            <person name="Barry K."/>
            <person name="Lang B.F."/>
            <person name="Cuomo C.A."/>
            <person name="Buchler N.E."/>
            <person name="Grigoriev I.V."/>
            <person name="Spatafora J.W."/>
            <person name="Stajich J.E."/>
            <person name="James T.Y."/>
        </authorList>
    </citation>
    <scope>NUCLEOTIDE SEQUENCE</scope>
    <source>
        <strain evidence="4">AG</strain>
    </source>
</reference>
<accession>A0AAD5E373</accession>
<comment type="caution">
    <text evidence="4">The sequence shown here is derived from an EMBL/GenBank/DDBJ whole genome shotgun (WGS) entry which is preliminary data.</text>
</comment>
<protein>
    <recommendedName>
        <fullName evidence="2">RecQ-mediated genome instability protein 1</fullName>
    </recommendedName>
</protein>
<dbReference type="GO" id="GO:0031422">
    <property type="term" value="C:RecQ family helicase-topoisomerase III complex"/>
    <property type="evidence" value="ECO:0007669"/>
    <property type="project" value="TreeGrafter"/>
</dbReference>
<dbReference type="Proteomes" id="UP001206595">
    <property type="component" value="Unassembled WGS sequence"/>
</dbReference>
<evidence type="ECO:0000259" key="3">
    <source>
        <dbReference type="Pfam" id="PF08585"/>
    </source>
</evidence>
<dbReference type="GO" id="GO:0000724">
    <property type="term" value="P:double-strand break repair via homologous recombination"/>
    <property type="evidence" value="ECO:0007669"/>
    <property type="project" value="TreeGrafter"/>
</dbReference>
<dbReference type="GO" id="GO:0016604">
    <property type="term" value="C:nuclear body"/>
    <property type="evidence" value="ECO:0007669"/>
    <property type="project" value="TreeGrafter"/>
</dbReference>
<dbReference type="PANTHER" id="PTHR14790:SF15">
    <property type="entry name" value="RECQ-MEDIATED GENOME INSTABILITY PROTEIN 1"/>
    <property type="match status" value="1"/>
</dbReference>
<proteinExistence type="inferred from homology"/>
<dbReference type="AlphaFoldDB" id="A0AAD5E373"/>
<dbReference type="RefSeq" id="XP_051440996.1">
    <property type="nucleotide sequence ID" value="XM_051591913.1"/>
</dbReference>
<dbReference type="SMART" id="SM01161">
    <property type="entry name" value="DUF1767"/>
    <property type="match status" value="1"/>
</dbReference>
<evidence type="ECO:0000313" key="5">
    <source>
        <dbReference type="Proteomes" id="UP001206595"/>
    </source>
</evidence>
<dbReference type="GO" id="GO:0000712">
    <property type="term" value="P:resolution of meiotic recombination intermediates"/>
    <property type="evidence" value="ECO:0007669"/>
    <property type="project" value="TreeGrafter"/>
</dbReference>
<keyword evidence="5" id="KW-1185">Reference proteome</keyword>
<comment type="similarity">
    <text evidence="1">Belongs to the RMI1 family.</text>
</comment>
<reference evidence="4" key="1">
    <citation type="submission" date="2021-06" db="EMBL/GenBank/DDBJ databases">
        <authorList>
            <consortium name="DOE Joint Genome Institute"/>
            <person name="Mondo S.J."/>
            <person name="Amses K.R."/>
            <person name="Simmons D.R."/>
            <person name="Longcore J.E."/>
            <person name="Seto K."/>
            <person name="Alves G.H."/>
            <person name="Bonds A.E."/>
            <person name="Quandt C.A."/>
            <person name="Davis W.J."/>
            <person name="Chang Y."/>
            <person name="Letcher P.M."/>
            <person name="Powell M.J."/>
            <person name="Kuo A."/>
            <person name="Labutti K."/>
            <person name="Pangilinan J."/>
            <person name="Andreopoulos W."/>
            <person name="Tritt A."/>
            <person name="Riley R."/>
            <person name="Hundley H."/>
            <person name="Johnson J."/>
            <person name="Lipzen A."/>
            <person name="Barry K."/>
            <person name="Berbee M.L."/>
            <person name="Buchler N.E."/>
            <person name="Grigoriev I.V."/>
            <person name="Spatafora J.W."/>
            <person name="Stajich J.E."/>
            <person name="James T.Y."/>
        </authorList>
    </citation>
    <scope>NUCLEOTIDE SEQUENCE</scope>
    <source>
        <strain evidence="4">AG</strain>
    </source>
</reference>
<name>A0AAD5E373_UMBRA</name>
<sequence length="542" mass="61421">MKKTQKSTRNWRVVWHRLSKSFFSFLYPELLYMSRHAQLSTALENRYAIHIEPVYLTSLISDKSKADNATTERQIYDHFLKSNMSTSSLPVIPPNFGHLHDVLFPGSPNGTVLQINSIMDVENSAQSLLNTLTASTPVRQVYHQPPTVPNGPVNFPRGTLKLEVTDGYKIITALEFRRIPSLSMNTYLGTKILVKNCRVSRGTLMIEPGTCQLLGGDVPSLYHGDMRKDLERRLRTRLGLPVSDEQEDNKDEEDIKLEPQMYDDMDSVFNNVLIDDVMDVSGLTDNNLAPEIQVGSPPLALEPDTKIHKTHSSAEPLEENSRYSNVSFSDFSMTDVDGDIQGSDHSGNRIPNNEFATITRSPVLSQEFGHLDLIEDDDDVVMIKEEKIKQEGTVQTSVSQLIRIYNSRINKESEWQQINRVIVQSKVTRLGQLRVSKTRGFYTVGSLRSEQRKTQAQSEINIFLGNNVLEPMLGASAKSLFTNSGDTNIRDPSFQEKYGREVHNRLGNRMMQLELDMKDMQDVGQKYGEKRFVPKVVSYKPC</sequence>
<organism evidence="4 5">
    <name type="scientific">Umbelopsis ramanniana AG</name>
    <dbReference type="NCBI Taxonomy" id="1314678"/>
    <lineage>
        <taxon>Eukaryota</taxon>
        <taxon>Fungi</taxon>
        <taxon>Fungi incertae sedis</taxon>
        <taxon>Mucoromycota</taxon>
        <taxon>Mucoromycotina</taxon>
        <taxon>Umbelopsidomycetes</taxon>
        <taxon>Umbelopsidales</taxon>
        <taxon>Umbelopsidaceae</taxon>
        <taxon>Umbelopsis</taxon>
    </lineage>
</organism>
<dbReference type="PANTHER" id="PTHR14790">
    <property type="entry name" value="RECQ-MEDIATED GENOME INSTABILITY PROTEIN 1 RMI1"/>
    <property type="match status" value="1"/>
</dbReference>
<feature type="domain" description="RecQ mediated genome instability protein 1 OB-fold" evidence="3">
    <location>
        <begin position="107"/>
        <end position="224"/>
    </location>
</feature>
<dbReference type="EMBL" id="MU620964">
    <property type="protein sequence ID" value="KAI8575992.1"/>
    <property type="molecule type" value="Genomic_DNA"/>
</dbReference>
<dbReference type="InterPro" id="IPR042470">
    <property type="entry name" value="RMI1_N_C_sf"/>
</dbReference>
<evidence type="ECO:0000256" key="2">
    <source>
        <dbReference type="ARBA" id="ARBA00018987"/>
    </source>
</evidence>
<dbReference type="Pfam" id="PF08585">
    <property type="entry name" value="RMI1_N_C"/>
    <property type="match status" value="1"/>
</dbReference>
<gene>
    <name evidence="4" type="ORF">K450DRAFT_258853</name>
</gene>
<dbReference type="Gene3D" id="2.40.50.770">
    <property type="entry name" value="RecQ-mediated genome instability protein Rmi1, C-terminal domain"/>
    <property type="match status" value="1"/>
</dbReference>
<dbReference type="GeneID" id="75917256"/>
<dbReference type="InterPro" id="IPR013894">
    <property type="entry name" value="RMI1_OB"/>
</dbReference>
<evidence type="ECO:0000313" key="4">
    <source>
        <dbReference type="EMBL" id="KAI8575992.1"/>
    </source>
</evidence>